<evidence type="ECO:0000256" key="3">
    <source>
        <dbReference type="ARBA" id="ARBA00022448"/>
    </source>
</evidence>
<dbReference type="KEGG" id="bbel:109467709"/>
<keyword evidence="5" id="KW-0479">Metal-binding</keyword>
<dbReference type="Pfam" id="PF13833">
    <property type="entry name" value="EF-hand_8"/>
    <property type="match status" value="1"/>
</dbReference>
<dbReference type="Pfam" id="PF13202">
    <property type="entry name" value="EF-hand_5"/>
    <property type="match status" value="1"/>
</dbReference>
<dbReference type="InterPro" id="IPR039800">
    <property type="entry name" value="MICU1/2/3"/>
</dbReference>
<keyword evidence="7" id="KW-0999">Mitochondrion inner membrane</keyword>
<dbReference type="RefSeq" id="XP_019621316.1">
    <property type="nucleotide sequence ID" value="XM_019765757.1"/>
</dbReference>
<sequence length="460" mass="52538">MLKRCILGRHLFLRATYVHIKNLSTAPRGRTHTLLRPSLLLGGVAAVAGTAFLNWRRKLQAAEEGQKTRTGSEAKTDAEDEEPHGKKKRPTFKDRKVIEYENRIRQFSNPDKIFRYFATLSVISDGHAEIYMTPQDFLRSITPGEMQPEGLGLDQFMHIRKEDVGEVVSVKCSYPDIFSKLGNSGLINFTDYIFLLTVLTTPRRNFEVTFRVYDMDGDGHLSHDEFLKVENFAFRNTTTGMKHTERSAVDKDGMGSSLAMYFFGPNLNQRLTLQKFLDFQEKVQDAVLKLEFDRCEPDHRSGLISIREFCYSLLMYSGLSDNKKKKMVARVKKHIEDEPNAPPGVSYDDFRNLFLALQHLHDIDIALTFFHAAGAPLDPTTLTHVAKTVAAVELADHIMQICFKLFDENDDGVLDDREFVSLLKQRATRGLTRHHDTGVSRMLSAIIRCTKQVYRETYSD</sequence>
<dbReference type="PANTHER" id="PTHR12294">
    <property type="entry name" value="EF HAND DOMAIN FAMILY A1,A2-RELATED"/>
    <property type="match status" value="1"/>
</dbReference>
<evidence type="ECO:0000256" key="9">
    <source>
        <dbReference type="ARBA" id="ARBA00022946"/>
    </source>
</evidence>
<evidence type="ECO:0000256" key="4">
    <source>
        <dbReference type="ARBA" id="ARBA00022568"/>
    </source>
</evidence>
<dbReference type="CDD" id="cd15900">
    <property type="entry name" value="EFh_MICU"/>
    <property type="match status" value="1"/>
</dbReference>
<evidence type="ECO:0000256" key="11">
    <source>
        <dbReference type="ARBA" id="ARBA00023128"/>
    </source>
</evidence>
<dbReference type="OrthoDB" id="10056860at2759"/>
<comment type="subcellular location">
    <subcellularLocation>
        <location evidence="1">Mitochondrion inner membrane</location>
    </subcellularLocation>
    <subcellularLocation>
        <location evidence="2">Mitochondrion intermembrane space</location>
    </subcellularLocation>
</comment>
<evidence type="ECO:0000259" key="16">
    <source>
        <dbReference type="PROSITE" id="PS50222"/>
    </source>
</evidence>
<keyword evidence="8" id="KW-0106">Calcium</keyword>
<dbReference type="Proteomes" id="UP000515135">
    <property type="component" value="Unplaced"/>
</dbReference>
<evidence type="ECO:0000256" key="8">
    <source>
        <dbReference type="ARBA" id="ARBA00022837"/>
    </source>
</evidence>
<keyword evidence="10" id="KW-0406">Ion transport</keyword>
<feature type="domain" description="EF-hand" evidence="16">
    <location>
        <begin position="394"/>
        <end position="429"/>
    </location>
</feature>
<protein>
    <recommendedName>
        <fullName evidence="14">Calcium uptake protein 1, mitochondrial</fullName>
    </recommendedName>
</protein>
<dbReference type="GO" id="GO:1990246">
    <property type="term" value="C:uniplex complex"/>
    <property type="evidence" value="ECO:0007669"/>
    <property type="project" value="TreeGrafter"/>
</dbReference>
<accession>A0A6P4YVN8</accession>
<evidence type="ECO:0000313" key="18">
    <source>
        <dbReference type="RefSeq" id="XP_019621316.1"/>
    </source>
</evidence>
<dbReference type="PROSITE" id="PS00018">
    <property type="entry name" value="EF_HAND_1"/>
    <property type="match status" value="2"/>
</dbReference>
<keyword evidence="3" id="KW-0813">Transport</keyword>
<keyword evidence="12" id="KW-0472">Membrane</keyword>
<organism evidence="17 18">
    <name type="scientific">Branchiostoma belcheri</name>
    <name type="common">Amphioxus</name>
    <dbReference type="NCBI Taxonomy" id="7741"/>
    <lineage>
        <taxon>Eukaryota</taxon>
        <taxon>Metazoa</taxon>
        <taxon>Chordata</taxon>
        <taxon>Cephalochordata</taxon>
        <taxon>Leptocardii</taxon>
        <taxon>Amphioxiformes</taxon>
        <taxon>Branchiostomatidae</taxon>
        <taxon>Branchiostoma</taxon>
    </lineage>
</organism>
<keyword evidence="11" id="KW-0496">Mitochondrion</keyword>
<dbReference type="PROSITE" id="PS50222">
    <property type="entry name" value="EF_HAND_2"/>
    <property type="match status" value="2"/>
</dbReference>
<proteinExistence type="inferred from homology"/>
<evidence type="ECO:0000256" key="12">
    <source>
        <dbReference type="ARBA" id="ARBA00023136"/>
    </source>
</evidence>
<dbReference type="GO" id="GO:0005509">
    <property type="term" value="F:calcium ion binding"/>
    <property type="evidence" value="ECO:0007669"/>
    <property type="project" value="InterPro"/>
</dbReference>
<evidence type="ECO:0000256" key="15">
    <source>
        <dbReference type="SAM" id="MobiDB-lite"/>
    </source>
</evidence>
<keyword evidence="4" id="KW-0109">Calcium transport</keyword>
<evidence type="ECO:0000256" key="1">
    <source>
        <dbReference type="ARBA" id="ARBA00004273"/>
    </source>
</evidence>
<name>A0A6P4YVN8_BRABE</name>
<evidence type="ECO:0000256" key="13">
    <source>
        <dbReference type="ARBA" id="ARBA00038333"/>
    </source>
</evidence>
<feature type="domain" description="EF-hand" evidence="16">
    <location>
        <begin position="201"/>
        <end position="236"/>
    </location>
</feature>
<dbReference type="GO" id="GO:0051560">
    <property type="term" value="P:mitochondrial calcium ion homeostasis"/>
    <property type="evidence" value="ECO:0007669"/>
    <property type="project" value="TreeGrafter"/>
</dbReference>
<dbReference type="GO" id="GO:0005758">
    <property type="term" value="C:mitochondrial intermembrane space"/>
    <property type="evidence" value="ECO:0007669"/>
    <property type="project" value="UniProtKB-SubCell"/>
</dbReference>
<dbReference type="InterPro" id="IPR002048">
    <property type="entry name" value="EF_hand_dom"/>
</dbReference>
<evidence type="ECO:0000313" key="17">
    <source>
        <dbReference type="Proteomes" id="UP000515135"/>
    </source>
</evidence>
<comment type="similarity">
    <text evidence="13">Belongs to the MICU1 family. MICU1 subfamily.</text>
</comment>
<evidence type="ECO:0000256" key="6">
    <source>
        <dbReference type="ARBA" id="ARBA00022737"/>
    </source>
</evidence>
<evidence type="ECO:0000256" key="10">
    <source>
        <dbReference type="ARBA" id="ARBA00023065"/>
    </source>
</evidence>
<dbReference type="InterPro" id="IPR011992">
    <property type="entry name" value="EF-hand-dom_pair"/>
</dbReference>
<dbReference type="GeneID" id="109467709"/>
<gene>
    <name evidence="18" type="primary">LOC109467709</name>
</gene>
<evidence type="ECO:0000256" key="5">
    <source>
        <dbReference type="ARBA" id="ARBA00022723"/>
    </source>
</evidence>
<reference evidence="18" key="1">
    <citation type="submission" date="2025-08" db="UniProtKB">
        <authorList>
            <consortium name="RefSeq"/>
        </authorList>
    </citation>
    <scope>IDENTIFICATION</scope>
    <source>
        <tissue evidence="18">Gonad</tissue>
    </source>
</reference>
<dbReference type="AlphaFoldDB" id="A0A6P4YVN8"/>
<dbReference type="PANTHER" id="PTHR12294:SF1">
    <property type="entry name" value="CALCIUM UPTAKE PROTEIN 1, MITOCHONDRIAL"/>
    <property type="match status" value="1"/>
</dbReference>
<feature type="region of interest" description="Disordered" evidence="15">
    <location>
        <begin position="63"/>
        <end position="92"/>
    </location>
</feature>
<keyword evidence="6" id="KW-0677">Repeat</keyword>
<dbReference type="Gene3D" id="1.10.238.10">
    <property type="entry name" value="EF-hand"/>
    <property type="match status" value="2"/>
</dbReference>
<dbReference type="SUPFAM" id="SSF47473">
    <property type="entry name" value="EF-hand"/>
    <property type="match status" value="2"/>
</dbReference>
<evidence type="ECO:0000256" key="7">
    <source>
        <dbReference type="ARBA" id="ARBA00022792"/>
    </source>
</evidence>
<evidence type="ECO:0000256" key="14">
    <source>
        <dbReference type="ARBA" id="ARBA00040181"/>
    </source>
</evidence>
<keyword evidence="17" id="KW-1185">Reference proteome</keyword>
<dbReference type="GO" id="GO:0036444">
    <property type="term" value="P:calcium import into the mitochondrion"/>
    <property type="evidence" value="ECO:0007669"/>
    <property type="project" value="TreeGrafter"/>
</dbReference>
<dbReference type="InterPro" id="IPR018247">
    <property type="entry name" value="EF_Hand_1_Ca_BS"/>
</dbReference>
<keyword evidence="9" id="KW-0809">Transit peptide</keyword>
<evidence type="ECO:0000256" key="2">
    <source>
        <dbReference type="ARBA" id="ARBA00004569"/>
    </source>
</evidence>
<feature type="compositionally biased region" description="Basic and acidic residues" evidence="15">
    <location>
        <begin position="63"/>
        <end position="77"/>
    </location>
</feature>